<evidence type="ECO:0000256" key="1">
    <source>
        <dbReference type="SAM" id="MobiDB-lite"/>
    </source>
</evidence>
<proteinExistence type="predicted"/>
<dbReference type="Proteomes" id="UP000271683">
    <property type="component" value="Unassembled WGS sequence"/>
</dbReference>
<organism evidence="3 4">
    <name type="scientific">Couchioplanes caeruleus</name>
    <dbReference type="NCBI Taxonomy" id="56438"/>
    <lineage>
        <taxon>Bacteria</taxon>
        <taxon>Bacillati</taxon>
        <taxon>Actinomycetota</taxon>
        <taxon>Actinomycetes</taxon>
        <taxon>Micromonosporales</taxon>
        <taxon>Micromonosporaceae</taxon>
        <taxon>Couchioplanes</taxon>
    </lineage>
</organism>
<keyword evidence="2" id="KW-1133">Transmembrane helix</keyword>
<feature type="transmembrane region" description="Helical" evidence="2">
    <location>
        <begin position="98"/>
        <end position="117"/>
    </location>
</feature>
<comment type="caution">
    <text evidence="3">The sequence shown here is derived from an EMBL/GenBank/DDBJ whole genome shotgun (WGS) entry which is preliminary data.</text>
</comment>
<evidence type="ECO:0000313" key="3">
    <source>
        <dbReference type="EMBL" id="ROP33487.1"/>
    </source>
</evidence>
<feature type="region of interest" description="Disordered" evidence="1">
    <location>
        <begin position="1"/>
        <end position="27"/>
    </location>
</feature>
<protein>
    <recommendedName>
        <fullName evidence="5">Transmembrane protein</fullName>
    </recommendedName>
</protein>
<evidence type="ECO:0000256" key="2">
    <source>
        <dbReference type="SAM" id="Phobius"/>
    </source>
</evidence>
<keyword evidence="2" id="KW-0812">Transmembrane</keyword>
<dbReference type="EMBL" id="RJKL01000001">
    <property type="protein sequence ID" value="ROP33487.1"/>
    <property type="molecule type" value="Genomic_DNA"/>
</dbReference>
<gene>
    <name evidence="3" type="ORF">EDD30_6473</name>
</gene>
<evidence type="ECO:0000313" key="4">
    <source>
        <dbReference type="Proteomes" id="UP000271683"/>
    </source>
</evidence>
<keyword evidence="2" id="KW-0472">Membrane</keyword>
<sequence length="134" mass="14804">MTGNQPRSAARLVHNGRHPVPAPRPGRSAGDALTTAILGLQAGPPAGALYASRYGRGQRRVEIGAVRRRLWALRILAAAWTLGIAVTLWLVVTWFGAWTAFFTHTPMLVLLIALLHATRVERRWLSRLRAGDRR</sequence>
<reference evidence="3 4" key="1">
    <citation type="submission" date="2018-11" db="EMBL/GenBank/DDBJ databases">
        <title>Sequencing the genomes of 1000 actinobacteria strains.</title>
        <authorList>
            <person name="Klenk H.-P."/>
        </authorList>
    </citation>
    <scope>NUCLEOTIDE SEQUENCE [LARGE SCALE GENOMIC DNA]</scope>
    <source>
        <strain evidence="3 4">DSM 43634</strain>
    </source>
</reference>
<dbReference type="RefSeq" id="WP_123678623.1">
    <property type="nucleotide sequence ID" value="NZ_RJKL01000001.1"/>
</dbReference>
<feature type="transmembrane region" description="Helical" evidence="2">
    <location>
        <begin position="71"/>
        <end position="92"/>
    </location>
</feature>
<dbReference type="AlphaFoldDB" id="A0A3N1GTB9"/>
<name>A0A3N1GTB9_9ACTN</name>
<accession>A0A3N1GTB9</accession>
<evidence type="ECO:0008006" key="5">
    <source>
        <dbReference type="Google" id="ProtNLM"/>
    </source>
</evidence>